<proteinExistence type="predicted"/>
<reference evidence="1" key="1">
    <citation type="submission" date="2020-05" db="EMBL/GenBank/DDBJ databases">
        <authorList>
            <person name="Chiriac C."/>
            <person name="Salcher M."/>
            <person name="Ghai R."/>
            <person name="Kavagutti S V."/>
        </authorList>
    </citation>
    <scope>NUCLEOTIDE SEQUENCE</scope>
</reference>
<gene>
    <name evidence="1" type="ORF">UFOPK3001_02593</name>
</gene>
<sequence length="101" mass="10499">MSSASTQCADVGWYSNLVPGAQLVRHFANAARRPAEVPPSRALSGAEGKPEVWSITCSTVIGSLPLPANSGMYSATRLETSMSPSPISAHIAPATKVFVAE</sequence>
<name>A0A6J7A4S7_9ZZZZ</name>
<organism evidence="1">
    <name type="scientific">freshwater metagenome</name>
    <dbReference type="NCBI Taxonomy" id="449393"/>
    <lineage>
        <taxon>unclassified sequences</taxon>
        <taxon>metagenomes</taxon>
        <taxon>ecological metagenomes</taxon>
    </lineage>
</organism>
<protein>
    <submittedName>
        <fullName evidence="1">Unannotated protein</fullName>
    </submittedName>
</protein>
<dbReference type="EMBL" id="CAFAAJ010000280">
    <property type="protein sequence ID" value="CAB4827876.1"/>
    <property type="molecule type" value="Genomic_DNA"/>
</dbReference>
<accession>A0A6J7A4S7</accession>
<evidence type="ECO:0000313" key="1">
    <source>
        <dbReference type="EMBL" id="CAB4827876.1"/>
    </source>
</evidence>
<dbReference type="AlphaFoldDB" id="A0A6J7A4S7"/>